<feature type="transmembrane region" description="Helical" evidence="2">
    <location>
        <begin position="21"/>
        <end position="42"/>
    </location>
</feature>
<dbReference type="AlphaFoldDB" id="A0ABD3N2G7"/>
<dbReference type="EMBL" id="JALLAZ020001634">
    <property type="protein sequence ID" value="KAL3770275.1"/>
    <property type="molecule type" value="Genomic_DNA"/>
</dbReference>
<organism evidence="3 4">
    <name type="scientific">Stephanodiscus triporus</name>
    <dbReference type="NCBI Taxonomy" id="2934178"/>
    <lineage>
        <taxon>Eukaryota</taxon>
        <taxon>Sar</taxon>
        <taxon>Stramenopiles</taxon>
        <taxon>Ochrophyta</taxon>
        <taxon>Bacillariophyta</taxon>
        <taxon>Coscinodiscophyceae</taxon>
        <taxon>Thalassiosirophycidae</taxon>
        <taxon>Stephanodiscales</taxon>
        <taxon>Stephanodiscaceae</taxon>
        <taxon>Stephanodiscus</taxon>
    </lineage>
</organism>
<keyword evidence="4" id="KW-1185">Reference proteome</keyword>
<protein>
    <submittedName>
        <fullName evidence="3">Uncharacterized protein</fullName>
    </submittedName>
</protein>
<evidence type="ECO:0000256" key="2">
    <source>
        <dbReference type="SAM" id="Phobius"/>
    </source>
</evidence>
<feature type="transmembrane region" description="Helical" evidence="2">
    <location>
        <begin position="148"/>
        <end position="166"/>
    </location>
</feature>
<name>A0ABD3N2G7_9STRA</name>
<evidence type="ECO:0000313" key="3">
    <source>
        <dbReference type="EMBL" id="KAL3770275.1"/>
    </source>
</evidence>
<feature type="region of interest" description="Disordered" evidence="1">
    <location>
        <begin position="248"/>
        <end position="338"/>
    </location>
</feature>
<feature type="transmembrane region" description="Helical" evidence="2">
    <location>
        <begin position="203"/>
        <end position="226"/>
    </location>
</feature>
<accession>A0ABD3N2G7</accession>
<feature type="compositionally biased region" description="Low complexity" evidence="1">
    <location>
        <begin position="276"/>
        <end position="287"/>
    </location>
</feature>
<reference evidence="3 4" key="1">
    <citation type="submission" date="2024-10" db="EMBL/GenBank/DDBJ databases">
        <title>Updated reference genomes for cyclostephanoid diatoms.</title>
        <authorList>
            <person name="Roberts W.R."/>
            <person name="Alverson A.J."/>
        </authorList>
    </citation>
    <scope>NUCLEOTIDE SEQUENCE [LARGE SCALE GENOMIC DNA]</scope>
    <source>
        <strain evidence="3 4">AJA276-08</strain>
    </source>
</reference>
<sequence>MDSAKDMFTRGSDYFNCRLMPHGAIILVPAVCATMGLCASLADDGCDYARLHGSAVEMLTGSNIVPYVDCGMSAYRIPGYYPAENSWRVVYTEECQSYANMDLLADTSWVAAEWLRFMGLVVGMTTSMFMWTATFLTLRPNYWRASGFGAATACLCQVCSFVWFYTKMCHTTTTNFDDFSAGREGEMNAGNFREDYHPSTCSLFFGSRCSIASSFLWAAAAALVLLREYPMPVPRLIAYDEKILMMPPSASGQKQPARGGGGDRGMKVRNKSLTKSQQSSQSSSQRSLKIVSGTPPPAAAVPDKNVRASLRTSVRPVAPFDSRPGELKVSTLSDASFV</sequence>
<evidence type="ECO:0000313" key="4">
    <source>
        <dbReference type="Proteomes" id="UP001530315"/>
    </source>
</evidence>
<evidence type="ECO:0000256" key="1">
    <source>
        <dbReference type="SAM" id="MobiDB-lite"/>
    </source>
</evidence>
<gene>
    <name evidence="3" type="ORF">ACHAW5_003412</name>
</gene>
<keyword evidence="2" id="KW-0472">Membrane</keyword>
<dbReference type="Proteomes" id="UP001530315">
    <property type="component" value="Unassembled WGS sequence"/>
</dbReference>
<proteinExistence type="predicted"/>
<comment type="caution">
    <text evidence="3">The sequence shown here is derived from an EMBL/GenBank/DDBJ whole genome shotgun (WGS) entry which is preliminary data.</text>
</comment>
<keyword evidence="2" id="KW-0812">Transmembrane</keyword>
<keyword evidence="2" id="KW-1133">Transmembrane helix</keyword>
<feature type="transmembrane region" description="Helical" evidence="2">
    <location>
        <begin position="114"/>
        <end position="136"/>
    </location>
</feature>